<proteinExistence type="predicted"/>
<gene>
    <name evidence="2" type="ORF">EIP91_000934</name>
</gene>
<dbReference type="Proteomes" id="UP000292702">
    <property type="component" value="Unassembled WGS sequence"/>
</dbReference>
<dbReference type="OrthoDB" id="2317741at2759"/>
<feature type="chain" id="PRO_5020325524" evidence="1">
    <location>
        <begin position="20"/>
        <end position="131"/>
    </location>
</feature>
<accession>A0A4R0RSM3</accession>
<name>A0A4R0RSM3_9APHY</name>
<comment type="caution">
    <text evidence="2">The sequence shown here is derived from an EMBL/GenBank/DDBJ whole genome shotgun (WGS) entry which is preliminary data.</text>
</comment>
<evidence type="ECO:0000313" key="2">
    <source>
        <dbReference type="EMBL" id="TCD66798.1"/>
    </source>
</evidence>
<dbReference type="AlphaFoldDB" id="A0A4R0RSM3"/>
<reference evidence="2 3" key="1">
    <citation type="submission" date="2018-11" db="EMBL/GenBank/DDBJ databases">
        <title>Genome assembly of Steccherinum ochraceum LE-BIN_3174, the white-rot fungus of the Steccherinaceae family (The Residual Polyporoid clade, Polyporales, Basidiomycota).</title>
        <authorList>
            <person name="Fedorova T.V."/>
            <person name="Glazunova O.A."/>
            <person name="Landesman E.O."/>
            <person name="Moiseenko K.V."/>
            <person name="Psurtseva N.V."/>
            <person name="Savinova O.S."/>
            <person name="Shakhova N.V."/>
            <person name="Tyazhelova T.V."/>
            <person name="Vasina D.V."/>
        </authorList>
    </citation>
    <scope>NUCLEOTIDE SEQUENCE [LARGE SCALE GENOMIC DNA]</scope>
    <source>
        <strain evidence="2 3">LE-BIN_3174</strain>
    </source>
</reference>
<evidence type="ECO:0000256" key="1">
    <source>
        <dbReference type="SAM" id="SignalP"/>
    </source>
</evidence>
<keyword evidence="3" id="KW-1185">Reference proteome</keyword>
<keyword evidence="1" id="KW-0732">Signal</keyword>
<organism evidence="2 3">
    <name type="scientific">Steccherinum ochraceum</name>
    <dbReference type="NCBI Taxonomy" id="92696"/>
    <lineage>
        <taxon>Eukaryota</taxon>
        <taxon>Fungi</taxon>
        <taxon>Dikarya</taxon>
        <taxon>Basidiomycota</taxon>
        <taxon>Agaricomycotina</taxon>
        <taxon>Agaricomycetes</taxon>
        <taxon>Polyporales</taxon>
        <taxon>Steccherinaceae</taxon>
        <taxon>Steccherinum</taxon>
    </lineage>
</organism>
<dbReference type="EMBL" id="RWJN01000121">
    <property type="protein sequence ID" value="TCD66798.1"/>
    <property type="molecule type" value="Genomic_DNA"/>
</dbReference>
<protein>
    <submittedName>
        <fullName evidence="2">Uncharacterized protein</fullName>
    </submittedName>
</protein>
<evidence type="ECO:0000313" key="3">
    <source>
        <dbReference type="Proteomes" id="UP000292702"/>
    </source>
</evidence>
<sequence>MTLLTVVFAPLFMALFAAAAPLSGQVLAKKDVFVPRIIEPNSSTVWKSGQTFNVTWDTSDAPAQITNRFGKVLIGFGTISTPVLLANGFDILDGSVAVKVPLVETNDNWNIVLMGDSGNFSPPFTIIGVDP</sequence>
<feature type="signal peptide" evidence="1">
    <location>
        <begin position="1"/>
        <end position="19"/>
    </location>
</feature>